<name>A0A7D5D3V8_9PSED</name>
<evidence type="ECO:0000313" key="1">
    <source>
        <dbReference type="EMBL" id="QKZ02314.1"/>
    </source>
</evidence>
<protein>
    <submittedName>
        <fullName evidence="1">Uncharacterized protein</fullName>
    </submittedName>
</protein>
<reference evidence="1 2" key="1">
    <citation type="submission" date="2020-06" db="EMBL/GenBank/DDBJ databases">
        <title>Pseudomonas eucalypticola sp. nov., an endophyte of Eucalyptus dunnii leaves with biocontrol ability of eucalyptus leaf blight.</title>
        <authorList>
            <person name="Liu Y."/>
            <person name="Song Z."/>
            <person name="Zeng H."/>
            <person name="Lu M."/>
            <person name="Wang X."/>
            <person name="Lian X."/>
            <person name="Zhang Q."/>
        </authorList>
    </citation>
    <scope>NUCLEOTIDE SEQUENCE [LARGE SCALE GENOMIC DNA]</scope>
    <source>
        <strain evidence="1 2">NP-1</strain>
    </source>
</reference>
<evidence type="ECO:0000313" key="2">
    <source>
        <dbReference type="Proteomes" id="UP000509568"/>
    </source>
</evidence>
<dbReference type="AlphaFoldDB" id="A0A7D5D3V8"/>
<proteinExistence type="predicted"/>
<accession>A0A7D5D3V8</accession>
<keyword evidence="2" id="KW-1185">Reference proteome</keyword>
<gene>
    <name evidence="1" type="ORF">HWQ56_00275</name>
</gene>
<dbReference type="Proteomes" id="UP000509568">
    <property type="component" value="Chromosome"/>
</dbReference>
<organism evidence="1 2">
    <name type="scientific">Pseudomonas eucalypticola</name>
    <dbReference type="NCBI Taxonomy" id="2599595"/>
    <lineage>
        <taxon>Bacteria</taxon>
        <taxon>Pseudomonadati</taxon>
        <taxon>Pseudomonadota</taxon>
        <taxon>Gammaproteobacteria</taxon>
        <taxon>Pseudomonadales</taxon>
        <taxon>Pseudomonadaceae</taxon>
        <taxon>Pseudomonas</taxon>
    </lineage>
</organism>
<sequence length="103" mass="11176">MAEPIRNTVLVIVLEDSEPGAPRYLAVGQGTKVEDQETRISTLQDVGYVRLKITGPDEVSIVGYVADADGDDRITDADRKAYTDAGRAALKFFGFKGNPLTMN</sequence>
<dbReference type="EMBL" id="CP056030">
    <property type="protein sequence ID" value="QKZ02314.1"/>
    <property type="molecule type" value="Genomic_DNA"/>
</dbReference>
<dbReference type="KEGG" id="pez:HWQ56_00275"/>
<dbReference type="RefSeq" id="WP_176569502.1">
    <property type="nucleotide sequence ID" value="NZ_CP056030.1"/>
</dbReference>